<dbReference type="CDD" id="cd03469">
    <property type="entry name" value="Rieske_RO_Alpha_N"/>
    <property type="match status" value="1"/>
</dbReference>
<dbReference type="SUPFAM" id="SSF55961">
    <property type="entry name" value="Bet v1-like"/>
    <property type="match status" value="1"/>
</dbReference>
<accession>A9BAL7</accession>
<dbReference type="InterPro" id="IPR036922">
    <property type="entry name" value="Rieske_2Fe-2S_sf"/>
</dbReference>
<evidence type="ECO:0000256" key="8">
    <source>
        <dbReference type="ARBA" id="ARBA00023014"/>
    </source>
</evidence>
<evidence type="ECO:0000256" key="1">
    <source>
        <dbReference type="ARBA" id="ARBA00004370"/>
    </source>
</evidence>
<evidence type="ECO:0000313" key="11">
    <source>
        <dbReference type="EMBL" id="ABX08879.1"/>
    </source>
</evidence>
<protein>
    <submittedName>
        <fullName evidence="11">Rieske iron-sulfur protein 2Fe-2S subunit</fullName>
    </submittedName>
</protein>
<gene>
    <name evidence="11" type="primary">hcaE</name>
    <name evidence="11" type="ordered locus">P9211_09481</name>
</gene>
<dbReference type="STRING" id="93059.P9211_09481"/>
<organism evidence="11 12">
    <name type="scientific">Prochlorococcus marinus (strain MIT 9211)</name>
    <dbReference type="NCBI Taxonomy" id="93059"/>
    <lineage>
        <taxon>Bacteria</taxon>
        <taxon>Bacillati</taxon>
        <taxon>Cyanobacteriota</taxon>
        <taxon>Cyanophyceae</taxon>
        <taxon>Synechococcales</taxon>
        <taxon>Prochlorococcaceae</taxon>
        <taxon>Prochlorococcus</taxon>
    </lineage>
</organism>
<dbReference type="PANTHER" id="PTHR21266:SF32">
    <property type="entry name" value="CHOLESTEROL 7-DESATURASE NVD"/>
    <property type="match status" value="1"/>
</dbReference>
<reference evidence="11 12" key="1">
    <citation type="journal article" date="2007" name="PLoS Genet.">
        <title>Patterns and implications of gene gain and loss in the evolution of Prochlorococcus.</title>
        <authorList>
            <person name="Kettler G.C."/>
            <person name="Martiny A.C."/>
            <person name="Huang K."/>
            <person name="Zucker J."/>
            <person name="Coleman M.L."/>
            <person name="Rodrigue S."/>
            <person name="Chen F."/>
            <person name="Lapidus A."/>
            <person name="Ferriera S."/>
            <person name="Johnson J."/>
            <person name="Steglich C."/>
            <person name="Church G.M."/>
            <person name="Richardson P."/>
            <person name="Chisholm S.W."/>
        </authorList>
    </citation>
    <scope>NUCLEOTIDE SEQUENCE [LARGE SCALE GENOMIC DNA]</scope>
    <source>
        <strain evidence="12">MIT 9211</strain>
    </source>
</reference>
<evidence type="ECO:0000256" key="7">
    <source>
        <dbReference type="ARBA" id="ARBA00023004"/>
    </source>
</evidence>
<keyword evidence="12" id="KW-1185">Reference proteome</keyword>
<keyword evidence="7" id="KW-0408">Iron</keyword>
<evidence type="ECO:0000313" key="12">
    <source>
        <dbReference type="Proteomes" id="UP000000788"/>
    </source>
</evidence>
<dbReference type="InterPro" id="IPR044043">
    <property type="entry name" value="VanA_C_cat"/>
</dbReference>
<keyword evidence="4" id="KW-0479">Metal-binding</keyword>
<dbReference type="GO" id="GO:0051537">
    <property type="term" value="F:2 iron, 2 sulfur cluster binding"/>
    <property type="evidence" value="ECO:0007669"/>
    <property type="project" value="UniProtKB-KW"/>
</dbReference>
<dbReference type="AlphaFoldDB" id="A9BAL7"/>
<evidence type="ECO:0000259" key="10">
    <source>
        <dbReference type="PROSITE" id="PS51296"/>
    </source>
</evidence>
<dbReference type="Pfam" id="PF19112">
    <property type="entry name" value="VanA_C"/>
    <property type="match status" value="1"/>
</dbReference>
<keyword evidence="9" id="KW-0472">Membrane</keyword>
<dbReference type="GO" id="GO:0016020">
    <property type="term" value="C:membrane"/>
    <property type="evidence" value="ECO:0007669"/>
    <property type="project" value="UniProtKB-SubCell"/>
</dbReference>
<dbReference type="SUPFAM" id="SSF50022">
    <property type="entry name" value="ISP domain"/>
    <property type="match status" value="1"/>
</dbReference>
<dbReference type="eggNOG" id="COG4638">
    <property type="taxonomic scope" value="Bacteria"/>
</dbReference>
<name>A9BAL7_PROM4</name>
<dbReference type="HOGENOM" id="CLU_623830_0_0_3"/>
<dbReference type="PROSITE" id="PS51296">
    <property type="entry name" value="RIESKE"/>
    <property type="match status" value="1"/>
</dbReference>
<dbReference type="PANTHER" id="PTHR21266">
    <property type="entry name" value="IRON-SULFUR DOMAIN CONTAINING PROTEIN"/>
    <property type="match status" value="1"/>
</dbReference>
<keyword evidence="3" id="KW-0001">2Fe-2S</keyword>
<dbReference type="InterPro" id="IPR050584">
    <property type="entry name" value="Cholesterol_7-desaturase"/>
</dbReference>
<dbReference type="GO" id="GO:0046872">
    <property type="term" value="F:metal ion binding"/>
    <property type="evidence" value="ECO:0007669"/>
    <property type="project" value="UniProtKB-KW"/>
</dbReference>
<proteinExistence type="predicted"/>
<dbReference type="InterPro" id="IPR017941">
    <property type="entry name" value="Rieske_2Fe-2S"/>
</dbReference>
<comment type="subcellular location">
    <subcellularLocation>
        <location evidence="1">Membrane</location>
    </subcellularLocation>
</comment>
<evidence type="ECO:0000256" key="3">
    <source>
        <dbReference type="ARBA" id="ARBA00022714"/>
    </source>
</evidence>
<evidence type="ECO:0000256" key="9">
    <source>
        <dbReference type="ARBA" id="ARBA00023136"/>
    </source>
</evidence>
<dbReference type="Pfam" id="PF00355">
    <property type="entry name" value="Rieske"/>
    <property type="match status" value="1"/>
</dbReference>
<evidence type="ECO:0000256" key="5">
    <source>
        <dbReference type="ARBA" id="ARBA00022989"/>
    </source>
</evidence>
<keyword evidence="2" id="KW-0812">Transmembrane</keyword>
<dbReference type="Gene3D" id="2.102.10.10">
    <property type="entry name" value="Rieske [2Fe-2S] iron-sulphur domain"/>
    <property type="match status" value="1"/>
</dbReference>
<keyword evidence="6" id="KW-0560">Oxidoreductase</keyword>
<keyword evidence="8" id="KW-0411">Iron-sulfur</keyword>
<dbReference type="KEGG" id="pmj:P9211_09481"/>
<evidence type="ECO:0000256" key="2">
    <source>
        <dbReference type="ARBA" id="ARBA00022692"/>
    </source>
</evidence>
<dbReference type="Gene3D" id="3.90.380.10">
    <property type="entry name" value="Naphthalene 1,2-dioxygenase Alpha Subunit, Chain A, domain 1"/>
    <property type="match status" value="1"/>
</dbReference>
<feature type="domain" description="Rieske" evidence="10">
    <location>
        <begin position="55"/>
        <end position="167"/>
    </location>
</feature>
<dbReference type="EMBL" id="CP000878">
    <property type="protein sequence ID" value="ABX08879.1"/>
    <property type="molecule type" value="Genomic_DNA"/>
</dbReference>
<dbReference type="GO" id="GO:0005737">
    <property type="term" value="C:cytoplasm"/>
    <property type="evidence" value="ECO:0007669"/>
    <property type="project" value="TreeGrafter"/>
</dbReference>
<dbReference type="GO" id="GO:0004497">
    <property type="term" value="F:monooxygenase activity"/>
    <property type="evidence" value="ECO:0007669"/>
    <property type="project" value="UniProtKB-ARBA"/>
</dbReference>
<evidence type="ECO:0000256" key="6">
    <source>
        <dbReference type="ARBA" id="ARBA00023002"/>
    </source>
</evidence>
<dbReference type="GO" id="GO:0016705">
    <property type="term" value="F:oxidoreductase activity, acting on paired donors, with incorporation or reduction of molecular oxygen"/>
    <property type="evidence" value="ECO:0007669"/>
    <property type="project" value="UniProtKB-ARBA"/>
</dbReference>
<keyword evidence="5" id="KW-1133">Transmembrane helix</keyword>
<evidence type="ECO:0000256" key="4">
    <source>
        <dbReference type="ARBA" id="ARBA00022723"/>
    </source>
</evidence>
<dbReference type="Proteomes" id="UP000000788">
    <property type="component" value="Chromosome"/>
</dbReference>
<sequence length="448" mass="52609">MQNAMEDDRFQQFNKVKLSNGASITKNLLENTSNEKKTHKSKQPTNQLKSGLLGWYAVCSIREISGDDPYFFTMFNEPLMIYKDKDSNLRCIKDLCPHRGASFRGGQIIDGELVCPYHGAKFSSTGKCTNLSRITCNHIVDSNYNNYATKIHLYQYLCKEVGDYIFINYTGSSSTNLEEIEVKENIDSKILNTYGFKTEEYKFEEVIVDFKCDWARIVENHLDILHLFWVHGETIPDADVNRNVITSFNQEITRDSNQIESKYKYKEKDKGEFIRIKFLPPGRIIIYKGNPEESRYIQVLDHIPLAKNQARVIVRHYRKFLKNNFFNSLILFKNLQHRIFYKVFAEDYMILRTQTFNDQMGYIEKDNVKLLGEDKMIQYYWDWYKNSLNEDKPWDIHPIKSDTNSVHQELAMLYPPENKILAEKNNREIVVKLIARLIIPIGLAFLLI</sequence>